<keyword evidence="3" id="KW-1185">Reference proteome</keyword>
<gene>
    <name evidence="2" type="ORF">AMECASPLE_034737</name>
</gene>
<evidence type="ECO:0000256" key="1">
    <source>
        <dbReference type="SAM" id="MobiDB-lite"/>
    </source>
</evidence>
<reference evidence="2 3" key="1">
    <citation type="submission" date="2021-06" db="EMBL/GenBank/DDBJ databases">
        <authorList>
            <person name="Palmer J.M."/>
        </authorList>
    </citation>
    <scope>NUCLEOTIDE SEQUENCE [LARGE SCALE GENOMIC DNA]</scope>
    <source>
        <strain evidence="2 3">AS_MEX2019</strain>
        <tissue evidence="2">Muscle</tissue>
    </source>
</reference>
<name>A0ABV0Z5U8_9TELE</name>
<dbReference type="Proteomes" id="UP001469553">
    <property type="component" value="Unassembled WGS sequence"/>
</dbReference>
<dbReference type="EMBL" id="JAHRIP010052015">
    <property type="protein sequence ID" value="MEQ2301326.1"/>
    <property type="molecule type" value="Genomic_DNA"/>
</dbReference>
<proteinExistence type="predicted"/>
<organism evidence="2 3">
    <name type="scientific">Ameca splendens</name>
    <dbReference type="NCBI Taxonomy" id="208324"/>
    <lineage>
        <taxon>Eukaryota</taxon>
        <taxon>Metazoa</taxon>
        <taxon>Chordata</taxon>
        <taxon>Craniata</taxon>
        <taxon>Vertebrata</taxon>
        <taxon>Euteleostomi</taxon>
        <taxon>Actinopterygii</taxon>
        <taxon>Neopterygii</taxon>
        <taxon>Teleostei</taxon>
        <taxon>Neoteleostei</taxon>
        <taxon>Acanthomorphata</taxon>
        <taxon>Ovalentaria</taxon>
        <taxon>Atherinomorphae</taxon>
        <taxon>Cyprinodontiformes</taxon>
        <taxon>Goodeidae</taxon>
        <taxon>Ameca</taxon>
    </lineage>
</organism>
<evidence type="ECO:0000313" key="3">
    <source>
        <dbReference type="Proteomes" id="UP001469553"/>
    </source>
</evidence>
<feature type="region of interest" description="Disordered" evidence="1">
    <location>
        <begin position="86"/>
        <end position="106"/>
    </location>
</feature>
<sequence length="106" mass="11760">MTEELNNHRPSVQLTCLLYSLFKGDVSILSAKQQLVWVSVKTPVSCSAHPSIRPSESMGWVPVKDHLRSSVAATCPKRFTPDGHLIISASSDGTEEPEDHRVHLHF</sequence>
<evidence type="ECO:0000313" key="2">
    <source>
        <dbReference type="EMBL" id="MEQ2301326.1"/>
    </source>
</evidence>
<accession>A0ABV0Z5U8</accession>
<protein>
    <submittedName>
        <fullName evidence="2">Uncharacterized protein</fullName>
    </submittedName>
</protein>
<comment type="caution">
    <text evidence="2">The sequence shown here is derived from an EMBL/GenBank/DDBJ whole genome shotgun (WGS) entry which is preliminary data.</text>
</comment>